<protein>
    <recommendedName>
        <fullName evidence="5">TIR domain-containing protein</fullName>
    </recommendedName>
</protein>
<dbReference type="EMBL" id="LQRT01000025">
    <property type="protein sequence ID" value="KZS39521.1"/>
    <property type="molecule type" value="Genomic_DNA"/>
</dbReference>
<dbReference type="Gene3D" id="3.40.220.10">
    <property type="entry name" value="Leucine Aminopeptidase, subunit E, domain 1"/>
    <property type="match status" value="1"/>
</dbReference>
<dbReference type="InterPro" id="IPR042342">
    <property type="entry name" value="TTC22"/>
</dbReference>
<dbReference type="STRING" id="1642818.AWE51_25660"/>
<evidence type="ECO:0000313" key="4">
    <source>
        <dbReference type="Proteomes" id="UP000076715"/>
    </source>
</evidence>
<dbReference type="RefSeq" id="WP_157766165.1">
    <property type="nucleotide sequence ID" value="NZ_LQRT01000025.1"/>
</dbReference>
<keyword evidence="4" id="KW-1185">Reference proteome</keyword>
<evidence type="ECO:0008006" key="5">
    <source>
        <dbReference type="Google" id="ProtNLM"/>
    </source>
</evidence>
<dbReference type="Proteomes" id="UP000076715">
    <property type="component" value="Unassembled WGS sequence"/>
</dbReference>
<dbReference type="PROSITE" id="PS51154">
    <property type="entry name" value="MACRO"/>
    <property type="match status" value="1"/>
</dbReference>
<dbReference type="PANTHER" id="PTHR16253:SF0">
    <property type="entry name" value="TETRATRICOPEPTIDE REPEAT PROTEIN 22"/>
    <property type="match status" value="1"/>
</dbReference>
<dbReference type="Gene3D" id="3.40.50.10140">
    <property type="entry name" value="Toll/interleukin-1 receptor homology (TIR) domain"/>
    <property type="match status" value="1"/>
</dbReference>
<sequence>MQKVKVSNQCEEKSKSKVTFCSATTHILNVSKHGMRLLDTININYKDSIRKIELCEGDLTRLSNAESFDLLVISAFPNDYIPTPTSLIGSLYSRGLNVSLLSKVKEIDLRKIFSCWLSIKINPNDYSGIQFNRILCFEPLVKNLSPPELVGDIFQSLLPMTEQYKIRSIAMPILATGDAMFPIQKMLSVILESSINWLKLGLDLDTIKIVAYNEQQAKTAKLIFNDYKEKEQLKHTHKIKRDFKYDYFISYSHKNSDEAKILLDSLLKKSSSTKVFFDKNSLKAGHAWQQELFEALDDCKQIFTLLSPEYLDSKVCKEEYHIAYYRQRESDLNIMLPVYLYSANLPTYMKMIQYHDCREGATDKLFDLVNNHI</sequence>
<proteinExistence type="predicted"/>
<dbReference type="GO" id="GO:0007165">
    <property type="term" value="P:signal transduction"/>
    <property type="evidence" value="ECO:0007669"/>
    <property type="project" value="InterPro"/>
</dbReference>
<dbReference type="PROSITE" id="PS50104">
    <property type="entry name" value="TIR"/>
    <property type="match status" value="1"/>
</dbReference>
<accession>A0A162Z2V7</accession>
<evidence type="ECO:0000259" key="2">
    <source>
        <dbReference type="PROSITE" id="PS51154"/>
    </source>
</evidence>
<reference evidence="3 4" key="1">
    <citation type="submission" date="2016-01" db="EMBL/GenBank/DDBJ databases">
        <title>The draft genome sequence of Aquimarina sp. RZW4-3-2.</title>
        <authorList>
            <person name="Wang Y."/>
        </authorList>
    </citation>
    <scope>NUCLEOTIDE SEQUENCE [LARGE SCALE GENOMIC DNA]</scope>
    <source>
        <strain evidence="3 4">RZW4-3-2</strain>
    </source>
</reference>
<dbReference type="InterPro" id="IPR000157">
    <property type="entry name" value="TIR_dom"/>
</dbReference>
<gene>
    <name evidence="3" type="ORF">AWE51_25660</name>
</gene>
<dbReference type="InterPro" id="IPR035897">
    <property type="entry name" value="Toll_tir_struct_dom_sf"/>
</dbReference>
<dbReference type="SUPFAM" id="SSF52949">
    <property type="entry name" value="Macro domain-like"/>
    <property type="match status" value="1"/>
</dbReference>
<dbReference type="SUPFAM" id="SSF52200">
    <property type="entry name" value="Toll/Interleukin receptor TIR domain"/>
    <property type="match status" value="1"/>
</dbReference>
<feature type="domain" description="TIR" evidence="1">
    <location>
        <begin position="243"/>
        <end position="373"/>
    </location>
</feature>
<dbReference type="AlphaFoldDB" id="A0A162Z2V7"/>
<dbReference type="OrthoDB" id="650287at2"/>
<evidence type="ECO:0000259" key="1">
    <source>
        <dbReference type="PROSITE" id="PS50104"/>
    </source>
</evidence>
<comment type="caution">
    <text evidence="3">The sequence shown here is derived from an EMBL/GenBank/DDBJ whole genome shotgun (WGS) entry which is preliminary data.</text>
</comment>
<dbReference type="Pfam" id="PF13676">
    <property type="entry name" value="TIR_2"/>
    <property type="match status" value="1"/>
</dbReference>
<dbReference type="PANTHER" id="PTHR16253">
    <property type="entry name" value="TETRATRICOPEPTIDE REPEAT PROTEIN 22"/>
    <property type="match status" value="1"/>
</dbReference>
<evidence type="ECO:0000313" key="3">
    <source>
        <dbReference type="EMBL" id="KZS39521.1"/>
    </source>
</evidence>
<dbReference type="InterPro" id="IPR002589">
    <property type="entry name" value="Macro_dom"/>
</dbReference>
<dbReference type="SMART" id="SM00255">
    <property type="entry name" value="TIR"/>
    <property type="match status" value="1"/>
</dbReference>
<feature type="domain" description="Macro" evidence="2">
    <location>
        <begin position="39"/>
        <end position="228"/>
    </location>
</feature>
<name>A0A162Z2V7_9FLAO</name>
<dbReference type="InterPro" id="IPR043472">
    <property type="entry name" value="Macro_dom-like"/>
</dbReference>
<organism evidence="3 4">
    <name type="scientific">Aquimarina aggregata</name>
    <dbReference type="NCBI Taxonomy" id="1642818"/>
    <lineage>
        <taxon>Bacteria</taxon>
        <taxon>Pseudomonadati</taxon>
        <taxon>Bacteroidota</taxon>
        <taxon>Flavobacteriia</taxon>
        <taxon>Flavobacteriales</taxon>
        <taxon>Flavobacteriaceae</taxon>
        <taxon>Aquimarina</taxon>
    </lineage>
</organism>